<evidence type="ECO:0000256" key="7">
    <source>
        <dbReference type="ARBA" id="ARBA00023136"/>
    </source>
</evidence>
<evidence type="ECO:0000256" key="1">
    <source>
        <dbReference type="ARBA" id="ARBA00004651"/>
    </source>
</evidence>
<keyword evidence="4" id="KW-0808">Transferase</keyword>
<dbReference type="RefSeq" id="WP_301191633.1">
    <property type="nucleotide sequence ID" value="NZ_JAPDPJ010000043.1"/>
</dbReference>
<keyword evidence="6 8" id="KW-1133">Transmembrane helix</keyword>
<evidence type="ECO:0000256" key="6">
    <source>
        <dbReference type="ARBA" id="ARBA00022989"/>
    </source>
</evidence>
<keyword evidence="2" id="KW-1003">Cell membrane</keyword>
<comment type="caution">
    <text evidence="9">The sequence shown here is derived from an EMBL/GenBank/DDBJ whole genome shotgun (WGS) entry which is preliminary data.</text>
</comment>
<proteinExistence type="predicted"/>
<evidence type="ECO:0000256" key="4">
    <source>
        <dbReference type="ARBA" id="ARBA00022679"/>
    </source>
</evidence>
<sequence length="561" mass="64931">MSNNQSKDNLILMDDKIESWLRDRSALLFYILAGVFVVFSFLFFNARVSITGDDSTYITRAINFWSSGKFPDYQGPLYPIVLSLFAGIFGMNVILLKLTSFVFLLGSFVWFYKTFKDKISYTSLFFTMGIMGLSHYFLFFSSQTFSEAFFMLLQIGMFYYVFKVVERDEDSSDKNWRSQLKVVLPIVVSAVLMFLTKTIGIGAILALLVFFLVYKEFKKALFILFGFVVLMTFFVGVKSVVWDLPPTTGKQTSQLLNKHPYDESQGKEDFSGFIQRFKDNSNLYLSKHFVRVLGFKSGQKNSTNPAVTILLYVLFLLGFFWFPKRNKFLFFTSVYLAILLGMTFFSLQKLWDQYRLIIPYVPFVILFLVSTVIQVSKEKNIVLVRKFFFLVLILSLGLVSVSGYNNMDLKTLSKNIQGDKFAGFTPDWVSYLKMVDYVESNLSKEDTYVACRKPNIARIYAKGRKFYGVYRIPEGSAEDLVQQLKDRNVTHIIVASLRKNPHVFTGQTINTIKRYMAVIVKEYPKMFKLVKKYGDKEPTYLFEIDYSQLNNPVVKVNENNK</sequence>
<feature type="transmembrane region" description="Helical" evidence="8">
    <location>
        <begin position="357"/>
        <end position="375"/>
    </location>
</feature>
<keyword evidence="3" id="KW-0328">Glycosyltransferase</keyword>
<dbReference type="EMBL" id="JAPDPJ010000043">
    <property type="protein sequence ID" value="MCW3788072.1"/>
    <property type="molecule type" value="Genomic_DNA"/>
</dbReference>
<feature type="transmembrane region" description="Helical" evidence="8">
    <location>
        <begin position="220"/>
        <end position="241"/>
    </location>
</feature>
<feature type="transmembrane region" description="Helical" evidence="8">
    <location>
        <begin position="119"/>
        <end position="139"/>
    </location>
</feature>
<comment type="subcellular location">
    <subcellularLocation>
        <location evidence="1">Cell membrane</location>
        <topology evidence="1">Multi-pass membrane protein</topology>
    </subcellularLocation>
</comment>
<dbReference type="InterPro" id="IPR050297">
    <property type="entry name" value="LipidA_mod_glycosyltrf_83"/>
</dbReference>
<evidence type="ECO:0000256" key="3">
    <source>
        <dbReference type="ARBA" id="ARBA00022676"/>
    </source>
</evidence>
<organism evidence="9 10">
    <name type="scientific">Plebeiibacterium sediminum</name>
    <dbReference type="NCBI Taxonomy" id="2992112"/>
    <lineage>
        <taxon>Bacteria</taxon>
        <taxon>Pseudomonadati</taxon>
        <taxon>Bacteroidota</taxon>
        <taxon>Bacteroidia</taxon>
        <taxon>Marinilabiliales</taxon>
        <taxon>Marinilabiliaceae</taxon>
        <taxon>Plebeiibacterium</taxon>
    </lineage>
</organism>
<evidence type="ECO:0000313" key="10">
    <source>
        <dbReference type="Proteomes" id="UP001209229"/>
    </source>
</evidence>
<evidence type="ECO:0000256" key="5">
    <source>
        <dbReference type="ARBA" id="ARBA00022692"/>
    </source>
</evidence>
<accession>A0AAE3SGG7</accession>
<feature type="transmembrane region" description="Helical" evidence="8">
    <location>
        <begin position="182"/>
        <end position="214"/>
    </location>
</feature>
<evidence type="ECO:0000256" key="8">
    <source>
        <dbReference type="SAM" id="Phobius"/>
    </source>
</evidence>
<reference evidence="9" key="1">
    <citation type="submission" date="2022-10" db="EMBL/GenBank/DDBJ databases">
        <authorList>
            <person name="Yu W.X."/>
        </authorList>
    </citation>
    <scope>NUCLEOTIDE SEQUENCE</scope>
    <source>
        <strain evidence="9">AAT</strain>
    </source>
</reference>
<evidence type="ECO:0000256" key="2">
    <source>
        <dbReference type="ARBA" id="ARBA00022475"/>
    </source>
</evidence>
<feature type="transmembrane region" description="Helical" evidence="8">
    <location>
        <begin position="387"/>
        <end position="404"/>
    </location>
</feature>
<keyword evidence="10" id="KW-1185">Reference proteome</keyword>
<dbReference type="Proteomes" id="UP001209229">
    <property type="component" value="Unassembled WGS sequence"/>
</dbReference>
<dbReference type="GO" id="GO:0016763">
    <property type="term" value="F:pentosyltransferase activity"/>
    <property type="evidence" value="ECO:0007669"/>
    <property type="project" value="TreeGrafter"/>
</dbReference>
<gene>
    <name evidence="9" type="ORF">OM075_16465</name>
</gene>
<dbReference type="PANTHER" id="PTHR33908:SF11">
    <property type="entry name" value="MEMBRANE PROTEIN"/>
    <property type="match status" value="1"/>
</dbReference>
<feature type="transmembrane region" description="Helical" evidence="8">
    <location>
        <begin position="305"/>
        <end position="322"/>
    </location>
</feature>
<keyword evidence="5 8" id="KW-0812">Transmembrane</keyword>
<keyword evidence="7 8" id="KW-0472">Membrane</keyword>
<evidence type="ECO:0000313" key="9">
    <source>
        <dbReference type="EMBL" id="MCW3788072.1"/>
    </source>
</evidence>
<feature type="transmembrane region" description="Helical" evidence="8">
    <location>
        <begin position="26"/>
        <end position="44"/>
    </location>
</feature>
<dbReference type="AlphaFoldDB" id="A0AAE3SGG7"/>
<name>A0AAE3SGG7_9BACT</name>
<feature type="transmembrane region" description="Helical" evidence="8">
    <location>
        <begin position="80"/>
        <end position="112"/>
    </location>
</feature>
<dbReference type="GO" id="GO:0005886">
    <property type="term" value="C:plasma membrane"/>
    <property type="evidence" value="ECO:0007669"/>
    <property type="project" value="UniProtKB-SubCell"/>
</dbReference>
<dbReference type="GO" id="GO:0009103">
    <property type="term" value="P:lipopolysaccharide biosynthetic process"/>
    <property type="evidence" value="ECO:0007669"/>
    <property type="project" value="UniProtKB-ARBA"/>
</dbReference>
<feature type="transmembrane region" description="Helical" evidence="8">
    <location>
        <begin position="328"/>
        <end position="345"/>
    </location>
</feature>
<protein>
    <submittedName>
        <fullName evidence="9">Glycosyltransferase family 39 protein</fullName>
    </submittedName>
</protein>
<dbReference type="PANTHER" id="PTHR33908">
    <property type="entry name" value="MANNOSYLTRANSFERASE YKCB-RELATED"/>
    <property type="match status" value="1"/>
</dbReference>